<keyword evidence="3" id="KW-1185">Reference proteome</keyword>
<feature type="region of interest" description="Disordered" evidence="1">
    <location>
        <begin position="1"/>
        <end position="81"/>
    </location>
</feature>
<sequence length="105" mass="10955">MFPSSRAAPAPEAKTKHTKKPKNGNGRENGGVLKPSREGANVGGDGHNGKHSEGGSGPINEKPDGGVADYEGGNGAGATEGAEECGILEKLCFMRYLEIKTWKNF</sequence>
<proteinExistence type="predicted"/>
<evidence type="ECO:0000313" key="3">
    <source>
        <dbReference type="Proteomes" id="UP001054821"/>
    </source>
</evidence>
<organism evidence="2 3">
    <name type="scientific">Prunus dulcis</name>
    <name type="common">Almond</name>
    <name type="synonym">Amygdalus dulcis</name>
    <dbReference type="NCBI Taxonomy" id="3755"/>
    <lineage>
        <taxon>Eukaryota</taxon>
        <taxon>Viridiplantae</taxon>
        <taxon>Streptophyta</taxon>
        <taxon>Embryophyta</taxon>
        <taxon>Tracheophyta</taxon>
        <taxon>Spermatophyta</taxon>
        <taxon>Magnoliopsida</taxon>
        <taxon>eudicotyledons</taxon>
        <taxon>Gunneridae</taxon>
        <taxon>Pentapetalae</taxon>
        <taxon>rosids</taxon>
        <taxon>fabids</taxon>
        <taxon>Rosales</taxon>
        <taxon>Rosaceae</taxon>
        <taxon>Amygdaloideae</taxon>
        <taxon>Amygdaleae</taxon>
        <taxon>Prunus</taxon>
    </lineage>
</organism>
<comment type="caution">
    <text evidence="2">The sequence shown here is derived from an EMBL/GenBank/DDBJ whole genome shotgun (WGS) entry which is preliminary data.</text>
</comment>
<protein>
    <submittedName>
        <fullName evidence="2">Uncharacterized protein</fullName>
    </submittedName>
</protein>
<reference evidence="2 3" key="1">
    <citation type="journal article" date="2022" name="G3 (Bethesda)">
        <title>Whole-genome sequence and methylome profiling of the almond [Prunus dulcis (Mill.) D.A. Webb] cultivar 'Nonpareil'.</title>
        <authorList>
            <person name="D'Amico-Willman K.M."/>
            <person name="Ouma W.Z."/>
            <person name="Meulia T."/>
            <person name="Sideli G.M."/>
            <person name="Gradziel T.M."/>
            <person name="Fresnedo-Ramirez J."/>
        </authorList>
    </citation>
    <scope>NUCLEOTIDE SEQUENCE [LARGE SCALE GENOMIC DNA]</scope>
    <source>
        <strain evidence="2">Clone GOH B32 T37-40</strain>
    </source>
</reference>
<name>A0AAD4Z2J7_PRUDU</name>
<dbReference type="Proteomes" id="UP001054821">
    <property type="component" value="Chromosome 5"/>
</dbReference>
<gene>
    <name evidence="2" type="ORF">L3X38_028985</name>
</gene>
<dbReference type="EMBL" id="JAJFAZ020000005">
    <property type="protein sequence ID" value="KAI5329588.1"/>
    <property type="molecule type" value="Genomic_DNA"/>
</dbReference>
<evidence type="ECO:0000313" key="2">
    <source>
        <dbReference type="EMBL" id="KAI5329588.1"/>
    </source>
</evidence>
<accession>A0AAD4Z2J7</accession>
<evidence type="ECO:0000256" key="1">
    <source>
        <dbReference type="SAM" id="MobiDB-lite"/>
    </source>
</evidence>
<dbReference type="AlphaFoldDB" id="A0AAD4Z2J7"/>